<reference evidence="3" key="5">
    <citation type="submission" date="2021-07" db="EMBL/GenBank/DDBJ databases">
        <authorList>
            <person name="Wevar Oller A.L."/>
            <person name="Talano M.A."/>
            <person name="Torres Tejerizo G.A."/>
            <person name="Agostini E."/>
        </authorList>
    </citation>
    <scope>NUCLEOTIDE SEQUENCE</scope>
    <source>
        <strain evidence="3">AW4</strain>
    </source>
</reference>
<comment type="caution">
    <text evidence="1">The sequence shown here is derived from an EMBL/GenBank/DDBJ whole genome shotgun (WGS) entry which is preliminary data.</text>
</comment>
<reference evidence="1" key="2">
    <citation type="journal article" date="2020" name="Microorganisms">
        <title>Reliable Identification of Environmental Pseudomonas Isolates Using the rpoD Gene.</title>
        <authorList>
            <consortium name="The Broad Institute Genome Sequencing Platform"/>
            <person name="Girard L."/>
            <person name="Lood C."/>
            <person name="Rokni-Zadeh H."/>
            <person name="van Noort V."/>
            <person name="Lavigne R."/>
            <person name="De Mot R."/>
        </authorList>
    </citation>
    <scope>NUCLEOTIDE SEQUENCE</scope>
    <source>
        <strain evidence="1">SWRI10</strain>
    </source>
</reference>
<evidence type="ECO:0000313" key="3">
    <source>
        <dbReference type="EMBL" id="MFK5736746.1"/>
    </source>
</evidence>
<dbReference type="EMBL" id="JABWRE010000004">
    <property type="protein sequence ID" value="MBC3440557.1"/>
    <property type="molecule type" value="Genomic_DNA"/>
</dbReference>
<protein>
    <submittedName>
        <fullName evidence="1">Uncharacterized protein</fullName>
    </submittedName>
</protein>
<evidence type="ECO:0000313" key="2">
    <source>
        <dbReference type="EMBL" id="MBV4534550.1"/>
    </source>
</evidence>
<dbReference type="EMBL" id="JAHWXS010000036">
    <property type="protein sequence ID" value="MFK5736746.1"/>
    <property type="molecule type" value="Genomic_DNA"/>
</dbReference>
<name>A0A923JTY0_9PSED</name>
<reference evidence="2" key="4">
    <citation type="submission" date="2021-06" db="EMBL/GenBank/DDBJ databases">
        <title>Updating the genus Pseudomonas: Description of 43 new species and partition of the Pseudomonas putida group.</title>
        <authorList>
            <person name="Girard L."/>
            <person name="Lood C."/>
            <person name="Vandamme P."/>
            <person name="Rokni-Zadeh H."/>
            <person name="Van Noort V."/>
            <person name="Hofte M."/>
            <person name="Lavigne R."/>
            <person name="De Mot R."/>
        </authorList>
    </citation>
    <scope>NUCLEOTIDE SEQUENCE</scope>
    <source>
        <strain evidence="2">SWRI10</strain>
    </source>
</reference>
<evidence type="ECO:0000313" key="4">
    <source>
        <dbReference type="Proteomes" id="UP001621534"/>
    </source>
</evidence>
<reference evidence="1" key="3">
    <citation type="submission" date="2020-07" db="EMBL/GenBank/DDBJ databases">
        <authorList>
            <person name="Lood C."/>
            <person name="Girard L."/>
        </authorList>
    </citation>
    <scope>NUCLEOTIDE SEQUENCE</scope>
    <source>
        <strain evidence="1">SWRI10</strain>
    </source>
</reference>
<proteinExistence type="predicted"/>
<accession>A0A923JTY0</accession>
<organism evidence="1">
    <name type="scientific">Pseudomonas urmiensis</name>
    <dbReference type="NCBI Taxonomy" id="2745493"/>
    <lineage>
        <taxon>Bacteria</taxon>
        <taxon>Pseudomonadati</taxon>
        <taxon>Pseudomonadota</taxon>
        <taxon>Gammaproteobacteria</taxon>
        <taxon>Pseudomonadales</taxon>
        <taxon>Pseudomonadaceae</taxon>
        <taxon>Pseudomonas</taxon>
    </lineage>
</organism>
<sequence length="67" mass="7253">MSLVISPLLEDLQLTDIDQAMKAAPALITQGNTVPIQDSEWFEPGTALGYGRSLSRLLLVRPCPLST</sequence>
<dbReference type="Proteomes" id="UP000599879">
    <property type="component" value="Unassembled WGS sequence"/>
</dbReference>
<dbReference type="RefSeq" id="WP_186554115.1">
    <property type="nucleotide sequence ID" value="NZ_JABWRE020000001.1"/>
</dbReference>
<dbReference type="Proteomes" id="UP001621534">
    <property type="component" value="Unassembled WGS sequence"/>
</dbReference>
<dbReference type="EMBL" id="JABWRE020000001">
    <property type="protein sequence ID" value="MBV4534550.1"/>
    <property type="molecule type" value="Genomic_DNA"/>
</dbReference>
<evidence type="ECO:0000313" key="1">
    <source>
        <dbReference type="EMBL" id="MBC3440557.1"/>
    </source>
</evidence>
<keyword evidence="4" id="KW-1185">Reference proteome</keyword>
<gene>
    <name evidence="2" type="ORF">HU737_000990</name>
    <name evidence="1" type="ORF">HU737_07695</name>
    <name evidence="3" type="ORF">KW869_24700</name>
</gene>
<dbReference type="AlphaFoldDB" id="A0A923JTY0"/>
<reference evidence="3 4" key="1">
    <citation type="journal article" date="2012" name="Plant Soil">
        <title>Screening of plant growth-promoting traits in arsenic-resistant bacteria isolated from the rhizosphere of soybean plants from Argentinean agricultural soil.</title>
        <authorList>
            <person name="Wevar Oller A.L."/>
            <person name="Talano M.A."/>
            <person name="Agostini E."/>
        </authorList>
    </citation>
    <scope>NUCLEOTIDE SEQUENCE [LARGE SCALE GENOMIC DNA]</scope>
    <source>
        <strain evidence="3 4">AW4</strain>
    </source>
</reference>